<dbReference type="OrthoDB" id="8896907at2"/>
<evidence type="ECO:0000259" key="2">
    <source>
        <dbReference type="Pfam" id="PF10647"/>
    </source>
</evidence>
<evidence type="ECO:0000313" key="4">
    <source>
        <dbReference type="Proteomes" id="UP001152876"/>
    </source>
</evidence>
<dbReference type="Pfam" id="PF10647">
    <property type="entry name" value="Gmad1"/>
    <property type="match status" value="1"/>
</dbReference>
<protein>
    <recommendedName>
        <fullName evidence="2">Lipoprotein LpqB C-terminal domain-containing protein</fullName>
    </recommendedName>
</protein>
<gene>
    <name evidence="3" type="ORF">H010_02297</name>
</gene>
<dbReference type="InterPro" id="IPR015943">
    <property type="entry name" value="WD40/YVTN_repeat-like_dom_sf"/>
</dbReference>
<dbReference type="AlphaFoldDB" id="A0A9X4NMT3"/>
<dbReference type="InterPro" id="IPR018910">
    <property type="entry name" value="LpqB_C"/>
</dbReference>
<dbReference type="RefSeq" id="WP_068170697.1">
    <property type="nucleotide sequence ID" value="NZ_AOGK01000002.1"/>
</dbReference>
<comment type="caution">
    <text evidence="3">The sequence shown here is derived from an EMBL/GenBank/DDBJ whole genome shotgun (WGS) entry which is preliminary data.</text>
</comment>
<evidence type="ECO:0000256" key="1">
    <source>
        <dbReference type="SAM" id="Coils"/>
    </source>
</evidence>
<keyword evidence="4" id="KW-1185">Reference proteome</keyword>
<feature type="domain" description="Lipoprotein LpqB C-terminal" evidence="2">
    <location>
        <begin position="16"/>
        <end position="122"/>
    </location>
</feature>
<organism evidence="3 4">
    <name type="scientific">Hydrogenophaga taeniospiralis CCUG 15921</name>
    <dbReference type="NCBI Taxonomy" id="1281780"/>
    <lineage>
        <taxon>Bacteria</taxon>
        <taxon>Pseudomonadati</taxon>
        <taxon>Pseudomonadota</taxon>
        <taxon>Betaproteobacteria</taxon>
        <taxon>Burkholderiales</taxon>
        <taxon>Comamonadaceae</taxon>
        <taxon>Hydrogenophaga</taxon>
    </lineage>
</organism>
<feature type="coiled-coil region" evidence="1">
    <location>
        <begin position="371"/>
        <end position="405"/>
    </location>
</feature>
<reference evidence="3" key="1">
    <citation type="submission" date="2013-01" db="EMBL/GenBank/DDBJ databases">
        <title>Genome draft of Hydrogenophaga taeniospiralis 2K1.</title>
        <authorList>
            <person name="Gomila M."/>
            <person name="Lalucat J."/>
        </authorList>
    </citation>
    <scope>NUCLEOTIDE SEQUENCE</scope>
    <source>
        <strain evidence="3">CCUG 15921</strain>
    </source>
</reference>
<keyword evidence="1" id="KW-0175">Coiled coil</keyword>
<dbReference type="Gene3D" id="2.130.10.10">
    <property type="entry name" value="YVTN repeat-like/Quinoprotein amine dehydrogenase"/>
    <property type="match status" value="1"/>
</dbReference>
<evidence type="ECO:0000313" key="3">
    <source>
        <dbReference type="EMBL" id="MDG5974062.1"/>
    </source>
</evidence>
<sequence>MIPAADVNARDASPLPCEADAHIWSAIARIGRTEDLHFSPNNQRLALVGHLKNQLLVLDIEVPPLAQGGSIRLIDYLEVRSDALVYPHGVFWLDDQTLIVANRQGEAPVLHIPLVGPPERSLHIEPLHMLGIGPLGAAHTPGSVAAARLGDGWIEVLLCNNYAHTVSQHLLNLEQPATSDMASVLLADGLDIPDGIALSHDGRWIAVSNHNHHCVFVYPNAATLDPGSQPAGVLRGVSYPHGLRFTSDDSFILVADAGEPFVQLYGCSEDGWCGEFQPLQTLRTVDQASFLRGRHNPQEGGPKGIAIDRSNHVFATTCHEQPLAFFELPAVLRPSTSTLPCTPSQPGWTAAEPTRWARHLLGLSRSREQLLAQHRAEMAGVEQALEQQRRLAQDRLADIEALQQALLQQQRHMDAVARSHSWRITAPLRTLASSLRRWRPDRSGAQEAESL</sequence>
<dbReference type="Proteomes" id="UP001152876">
    <property type="component" value="Unassembled WGS sequence"/>
</dbReference>
<dbReference type="EMBL" id="AOGK01000002">
    <property type="protein sequence ID" value="MDG5974062.1"/>
    <property type="molecule type" value="Genomic_DNA"/>
</dbReference>
<accession>A0A9X4NMT3</accession>
<proteinExistence type="predicted"/>
<dbReference type="SUPFAM" id="SSF75011">
    <property type="entry name" value="3-carboxy-cis,cis-mucoante lactonizing enzyme"/>
    <property type="match status" value="1"/>
</dbReference>
<name>A0A9X4NMT3_9BURK</name>